<dbReference type="Pfam" id="PF05050">
    <property type="entry name" value="Methyltransf_21"/>
    <property type="match status" value="1"/>
</dbReference>
<feature type="domain" description="Methyltransferase FkbM" evidence="1">
    <location>
        <begin position="116"/>
        <end position="245"/>
    </location>
</feature>
<organism evidence="2 3">
    <name type="scientific">Hartmannibacter diazotrophicus</name>
    <dbReference type="NCBI Taxonomy" id="1482074"/>
    <lineage>
        <taxon>Bacteria</taxon>
        <taxon>Pseudomonadati</taxon>
        <taxon>Pseudomonadota</taxon>
        <taxon>Alphaproteobacteria</taxon>
        <taxon>Hyphomicrobiales</taxon>
        <taxon>Pleomorphomonadaceae</taxon>
        <taxon>Hartmannibacter</taxon>
    </lineage>
</organism>
<keyword evidence="2" id="KW-0489">Methyltransferase</keyword>
<keyword evidence="3" id="KW-1185">Reference proteome</keyword>
<dbReference type="InterPro" id="IPR029063">
    <property type="entry name" value="SAM-dependent_MTases_sf"/>
</dbReference>
<name>A0A2C9D887_9HYPH</name>
<dbReference type="NCBIfam" id="TIGR01444">
    <property type="entry name" value="fkbM_fam"/>
    <property type="match status" value="1"/>
</dbReference>
<dbReference type="GO" id="GO:0032259">
    <property type="term" value="P:methylation"/>
    <property type="evidence" value="ECO:0007669"/>
    <property type="project" value="UniProtKB-KW"/>
</dbReference>
<dbReference type="SUPFAM" id="SSF53335">
    <property type="entry name" value="S-adenosyl-L-methionine-dependent methyltransferases"/>
    <property type="match status" value="1"/>
</dbReference>
<accession>A0A2C9D887</accession>
<dbReference type="RefSeq" id="WP_157775657.1">
    <property type="nucleotide sequence ID" value="NZ_LT960614.1"/>
</dbReference>
<dbReference type="Proteomes" id="UP000223606">
    <property type="component" value="Chromosome 1"/>
</dbReference>
<evidence type="ECO:0000259" key="1">
    <source>
        <dbReference type="Pfam" id="PF05050"/>
    </source>
</evidence>
<reference evidence="3" key="1">
    <citation type="submission" date="2017-09" db="EMBL/GenBank/DDBJ databases">
        <title>Genome sequence of Nannocystis excedens DSM 71.</title>
        <authorList>
            <person name="Blom J."/>
        </authorList>
    </citation>
    <scope>NUCLEOTIDE SEQUENCE [LARGE SCALE GENOMIC DNA]</scope>
    <source>
        <strain evidence="3">type strain: E19</strain>
    </source>
</reference>
<proteinExistence type="predicted"/>
<evidence type="ECO:0000313" key="2">
    <source>
        <dbReference type="EMBL" id="SON56390.1"/>
    </source>
</evidence>
<sequence>MSLRNDAMCQMRELGIQDIMNKCIRKIGQNIKDVFSLGPSFLKYYLSAFSRNGVYKVSIKNFGDMYIRHDNSDIDVIRQVFRYREYDIKRPQFLRRRIEEKYKSIVDSGGTPIIVDAGANIGASSVWFAKTYPEAVIVAIEPDPENAKLLRINTERFPNCKVLEAAIGAESGFVSLIENKLGWAVQTERSETGIKIVTMNDAFEASGADTPFMVKIDIEGFEKDLFQSNLDWLNSIYILIVEPHDWMLPGQLSSSTLQKAIAAHDFELFLVGENIVYVKV</sequence>
<dbReference type="InterPro" id="IPR006342">
    <property type="entry name" value="FkbM_mtfrase"/>
</dbReference>
<dbReference type="InterPro" id="IPR052514">
    <property type="entry name" value="SAM-dependent_MTase"/>
</dbReference>
<evidence type="ECO:0000313" key="3">
    <source>
        <dbReference type="Proteomes" id="UP000223606"/>
    </source>
</evidence>
<dbReference type="OrthoDB" id="5679686at2"/>
<protein>
    <submittedName>
        <fullName evidence="2">Methyltransferase, FkbM family</fullName>
    </submittedName>
</protein>
<dbReference type="PANTHER" id="PTHR34203:SF15">
    <property type="entry name" value="SLL1173 PROTEIN"/>
    <property type="match status" value="1"/>
</dbReference>
<dbReference type="KEGG" id="hdi:HDIA_2849"/>
<dbReference type="Gene3D" id="3.40.50.150">
    <property type="entry name" value="Vaccinia Virus protein VP39"/>
    <property type="match status" value="1"/>
</dbReference>
<dbReference type="PANTHER" id="PTHR34203">
    <property type="entry name" value="METHYLTRANSFERASE, FKBM FAMILY PROTEIN"/>
    <property type="match status" value="1"/>
</dbReference>
<dbReference type="EMBL" id="LT960614">
    <property type="protein sequence ID" value="SON56390.1"/>
    <property type="molecule type" value="Genomic_DNA"/>
</dbReference>
<keyword evidence="2" id="KW-0808">Transferase</keyword>
<dbReference type="AlphaFoldDB" id="A0A2C9D887"/>
<dbReference type="GO" id="GO:0008168">
    <property type="term" value="F:methyltransferase activity"/>
    <property type="evidence" value="ECO:0007669"/>
    <property type="project" value="UniProtKB-KW"/>
</dbReference>
<gene>
    <name evidence="2" type="ORF">HDIA_2849</name>
</gene>